<dbReference type="SUPFAM" id="SSF100950">
    <property type="entry name" value="NagB/RpiA/CoA transferase-like"/>
    <property type="match status" value="1"/>
</dbReference>
<evidence type="ECO:0008006" key="4">
    <source>
        <dbReference type="Google" id="ProtNLM"/>
    </source>
</evidence>
<comment type="similarity">
    <text evidence="1">Belongs to the 3-oxoacid CoA-transferase subunit B family.</text>
</comment>
<proteinExistence type="inferred from homology"/>
<dbReference type="Proteomes" id="UP000196475">
    <property type="component" value="Unassembled WGS sequence"/>
</dbReference>
<sequence>MSKVVPLQEIRKFFRDGYTVAIGGFAFHRHPMALVREVARMGLKDLTLQGWNNGDDVDLLCAVDAVKRVETSYVGMVMFGLARNYRRAVESGRITVAEYTEATALDRFRAGAFGIPFFPARGLGGSDILTYNSDIKTIECPFTGERLAAIPAAVPDVALIHAHYADEDGNVLMHKRRLRENEADALIAKAAKHTIVSVEKVVSRDYVENHPFDVWLPAHDVSAVVELPFGAHPNGNDLFYDTDVPHLERYVEASKDPESMKRYLDEFVFGVSSHDEYLNKALTPADMVRLQKGVNIVG</sequence>
<dbReference type="PANTHER" id="PTHR43293">
    <property type="entry name" value="ACETATE COA-TRANSFERASE YDIF"/>
    <property type="match status" value="1"/>
</dbReference>
<dbReference type="Gene3D" id="3.30.30.40">
    <property type="match status" value="1"/>
</dbReference>
<dbReference type="InterPro" id="IPR037171">
    <property type="entry name" value="NagB/RpiA_transferase-like"/>
</dbReference>
<comment type="caution">
    <text evidence="2">The sequence shown here is derived from an EMBL/GenBank/DDBJ whole genome shotgun (WGS) entry which is preliminary data.</text>
</comment>
<dbReference type="AlphaFoldDB" id="A0A1Y3PK12"/>
<protein>
    <recommendedName>
        <fullName evidence="4">CoA-transferase</fullName>
    </recommendedName>
</protein>
<dbReference type="InterPro" id="IPR004165">
    <property type="entry name" value="CoA_trans_fam_I"/>
</dbReference>
<dbReference type="SMART" id="SM00882">
    <property type="entry name" value="CoA_trans"/>
    <property type="match status" value="1"/>
</dbReference>
<reference evidence="3" key="1">
    <citation type="submission" date="2016-06" db="EMBL/GenBank/DDBJ databases">
        <authorList>
            <person name="Nascimento L."/>
            <person name="Pereira R.V."/>
            <person name="Martins L.F."/>
            <person name="Quaggio R.B."/>
            <person name="Silva A.M."/>
            <person name="Setubal J.C."/>
        </authorList>
    </citation>
    <scope>NUCLEOTIDE SEQUENCE [LARGE SCALE GENOMIC DNA]</scope>
</reference>
<dbReference type="GO" id="GO:0008410">
    <property type="term" value="F:CoA-transferase activity"/>
    <property type="evidence" value="ECO:0007669"/>
    <property type="project" value="InterPro"/>
</dbReference>
<organism evidence="2 3">
    <name type="scientific">Bacillus thermozeamaize</name>
    <dbReference type="NCBI Taxonomy" id="230954"/>
    <lineage>
        <taxon>Bacteria</taxon>
        <taxon>Bacillati</taxon>
        <taxon>Bacillota</taxon>
        <taxon>Bacilli</taxon>
        <taxon>Bacillales</taxon>
        <taxon>Bacillaceae</taxon>
        <taxon>Bacillus</taxon>
    </lineage>
</organism>
<dbReference type="Pfam" id="PF01144">
    <property type="entry name" value="CoA_trans"/>
    <property type="match status" value="1"/>
</dbReference>
<name>A0A1Y3PK12_9BACI</name>
<evidence type="ECO:0000313" key="2">
    <source>
        <dbReference type="EMBL" id="OUM87683.1"/>
    </source>
</evidence>
<evidence type="ECO:0000313" key="3">
    <source>
        <dbReference type="Proteomes" id="UP000196475"/>
    </source>
</evidence>
<dbReference type="PANTHER" id="PTHR43293:SF3">
    <property type="entry name" value="CHOLESTEROL RING-CLEAVING HYDROLASE IPDB SUBUNIT"/>
    <property type="match status" value="1"/>
</dbReference>
<evidence type="ECO:0000256" key="1">
    <source>
        <dbReference type="ARBA" id="ARBA00007047"/>
    </source>
</evidence>
<dbReference type="EMBL" id="LZRT01000071">
    <property type="protein sequence ID" value="OUM87683.1"/>
    <property type="molecule type" value="Genomic_DNA"/>
</dbReference>
<accession>A0A1Y3PK12</accession>
<gene>
    <name evidence="2" type="ORF">BAA01_09795</name>
</gene>
<dbReference type="Gene3D" id="3.40.1080.10">
    <property type="entry name" value="Glutaconate Coenzyme A-transferase"/>
    <property type="match status" value="1"/>
</dbReference>